<evidence type="ECO:0000256" key="10">
    <source>
        <dbReference type="ARBA" id="ARBA00023115"/>
    </source>
</evidence>
<dbReference type="GO" id="GO:0006096">
    <property type="term" value="P:glycolytic process"/>
    <property type="evidence" value="ECO:0007669"/>
    <property type="project" value="UniProtKB-KW"/>
</dbReference>
<dbReference type="Gene3D" id="3.20.20.70">
    <property type="entry name" value="Aldolase class I"/>
    <property type="match status" value="1"/>
</dbReference>
<evidence type="ECO:0000259" key="23">
    <source>
        <dbReference type="PROSITE" id="PS50304"/>
    </source>
</evidence>
<dbReference type="Pfam" id="PF00121">
    <property type="entry name" value="TIM"/>
    <property type="match status" value="1"/>
</dbReference>
<evidence type="ECO:0000256" key="12">
    <source>
        <dbReference type="ARBA" id="ARBA00023235"/>
    </source>
</evidence>
<comment type="catalytic activity">
    <reaction evidence="19">
        <text>L-ornithine + H(+) = putrescine + CO2</text>
        <dbReference type="Rhea" id="RHEA:22964"/>
        <dbReference type="ChEBI" id="CHEBI:15378"/>
        <dbReference type="ChEBI" id="CHEBI:16526"/>
        <dbReference type="ChEBI" id="CHEBI:46911"/>
        <dbReference type="ChEBI" id="CHEBI:326268"/>
        <dbReference type="EC" id="4.1.1.17"/>
    </reaction>
</comment>
<dbReference type="Gene3D" id="2.40.37.10">
    <property type="entry name" value="Lyase, Ornithine Decarboxylase, Chain A, domain 1"/>
    <property type="match status" value="1"/>
</dbReference>
<evidence type="ECO:0000313" key="25">
    <source>
        <dbReference type="Proteomes" id="UP000183832"/>
    </source>
</evidence>
<evidence type="ECO:0000256" key="11">
    <source>
        <dbReference type="ARBA" id="ARBA00023152"/>
    </source>
</evidence>
<evidence type="ECO:0000256" key="3">
    <source>
        <dbReference type="ARBA" id="ARBA00007422"/>
    </source>
</evidence>
<dbReference type="AlphaFoldDB" id="A0A1J1IUF0"/>
<dbReference type="PANTHER" id="PTHR11482">
    <property type="entry name" value="ARGININE/DIAMINOPIMELATE/ORNITHINE DECARBOXYLASE"/>
    <property type="match status" value="1"/>
</dbReference>
<dbReference type="Pfam" id="PF00567">
    <property type="entry name" value="TUDOR"/>
    <property type="match status" value="1"/>
</dbReference>
<keyword evidence="9 21" id="KW-0663">Pyridoxal phosphate</keyword>
<evidence type="ECO:0000313" key="24">
    <source>
        <dbReference type="EMBL" id="CRL03845.1"/>
    </source>
</evidence>
<dbReference type="OrthoDB" id="6715177at2759"/>
<evidence type="ECO:0000256" key="17">
    <source>
        <dbReference type="ARBA" id="ARBA00037173"/>
    </source>
</evidence>
<comment type="subunit">
    <text evidence="20">homodimer.</text>
</comment>
<evidence type="ECO:0000256" key="4">
    <source>
        <dbReference type="ARBA" id="ARBA00008872"/>
    </source>
</evidence>
<keyword evidence="13" id="KW-0456">Lyase</keyword>
<dbReference type="CDD" id="cd00311">
    <property type="entry name" value="TIM"/>
    <property type="match status" value="1"/>
</dbReference>
<dbReference type="Pfam" id="PF01753">
    <property type="entry name" value="zf-MYND"/>
    <property type="match status" value="1"/>
</dbReference>
<evidence type="ECO:0000256" key="22">
    <source>
        <dbReference type="SAM" id="MobiDB-lite"/>
    </source>
</evidence>
<organism evidence="24 25">
    <name type="scientific">Clunio marinus</name>
    <dbReference type="NCBI Taxonomy" id="568069"/>
    <lineage>
        <taxon>Eukaryota</taxon>
        <taxon>Metazoa</taxon>
        <taxon>Ecdysozoa</taxon>
        <taxon>Arthropoda</taxon>
        <taxon>Hexapoda</taxon>
        <taxon>Insecta</taxon>
        <taxon>Pterygota</taxon>
        <taxon>Neoptera</taxon>
        <taxon>Endopterygota</taxon>
        <taxon>Diptera</taxon>
        <taxon>Nematocera</taxon>
        <taxon>Chironomoidea</taxon>
        <taxon>Chironomidae</taxon>
        <taxon>Clunio</taxon>
    </lineage>
</organism>
<keyword evidence="7" id="KW-0863">Zinc-finger</keyword>
<keyword evidence="10" id="KW-0620">Polyamine biosynthesis</keyword>
<dbReference type="InterPro" id="IPR022653">
    <property type="entry name" value="De-COase2_pyr-phos_BS"/>
</dbReference>
<dbReference type="PROSITE" id="PS00878">
    <property type="entry name" value="ODR_DC_2_1"/>
    <property type="match status" value="1"/>
</dbReference>
<dbReference type="Proteomes" id="UP000183832">
    <property type="component" value="Unassembled WGS sequence"/>
</dbReference>
<keyword evidence="8" id="KW-0862">Zinc</keyword>
<dbReference type="InterPro" id="IPR013785">
    <property type="entry name" value="Aldolase_TIM"/>
</dbReference>
<evidence type="ECO:0000256" key="14">
    <source>
        <dbReference type="ARBA" id="ARBA00024331"/>
    </source>
</evidence>
<evidence type="ECO:0000256" key="8">
    <source>
        <dbReference type="ARBA" id="ARBA00022833"/>
    </source>
</evidence>
<comment type="pathway">
    <text evidence="14">Carbohydrate biosynthesis.</text>
</comment>
<evidence type="ECO:0000256" key="21">
    <source>
        <dbReference type="PIRSR" id="PIRSR600183-50"/>
    </source>
</evidence>
<dbReference type="HAMAP" id="MF_00147_B">
    <property type="entry name" value="TIM_B"/>
    <property type="match status" value="1"/>
</dbReference>
<comment type="pathway">
    <text evidence="2">Carbohydrate degradation.</text>
</comment>
<dbReference type="PROSITE" id="PS50304">
    <property type="entry name" value="TUDOR"/>
    <property type="match status" value="1"/>
</dbReference>
<dbReference type="PROSITE" id="PS51440">
    <property type="entry name" value="TIM_2"/>
    <property type="match status" value="1"/>
</dbReference>
<dbReference type="CDD" id="cd00622">
    <property type="entry name" value="PLPDE_III_ODC"/>
    <property type="match status" value="1"/>
</dbReference>
<evidence type="ECO:0000256" key="1">
    <source>
        <dbReference type="ARBA" id="ARBA00001933"/>
    </source>
</evidence>
<evidence type="ECO:0000256" key="15">
    <source>
        <dbReference type="ARBA" id="ARBA00034115"/>
    </source>
</evidence>
<evidence type="ECO:0000256" key="13">
    <source>
        <dbReference type="ARBA" id="ARBA00023239"/>
    </source>
</evidence>
<dbReference type="InterPro" id="IPR009006">
    <property type="entry name" value="Ala_racemase/Decarboxylase_C"/>
</dbReference>
<dbReference type="InterPro" id="IPR002893">
    <property type="entry name" value="Znf_MYND"/>
</dbReference>
<dbReference type="InterPro" id="IPR000652">
    <property type="entry name" value="Triosephosphate_isomerase"/>
</dbReference>
<feature type="region of interest" description="Disordered" evidence="22">
    <location>
        <begin position="655"/>
        <end position="675"/>
    </location>
</feature>
<feature type="modified residue" description="N6-(pyridoxal phosphate)lysine" evidence="21">
    <location>
        <position position="53"/>
    </location>
</feature>
<dbReference type="SUPFAM" id="SSF50621">
    <property type="entry name" value="Alanine racemase C-terminal domain-like"/>
    <property type="match status" value="1"/>
</dbReference>
<comment type="subunit">
    <text evidence="18">Homodimer. Only the dimer is catalytically active, as the active sites are constructed of residues from both monomers.</text>
</comment>
<evidence type="ECO:0000256" key="9">
    <source>
        <dbReference type="ARBA" id="ARBA00022898"/>
    </source>
</evidence>
<dbReference type="GO" id="GO:0004807">
    <property type="term" value="F:triose-phosphate isomerase activity"/>
    <property type="evidence" value="ECO:0007669"/>
    <property type="project" value="InterPro"/>
</dbReference>
<accession>A0A1J1IUF0</accession>
<evidence type="ECO:0000256" key="5">
    <source>
        <dbReference type="ARBA" id="ARBA00022432"/>
    </source>
</evidence>
<dbReference type="PRINTS" id="PR01179">
    <property type="entry name" value="ODADCRBXLASE"/>
</dbReference>
<comment type="pathway">
    <text evidence="15">Amine and polyamine biosynthesis; putrescine biosynthesis via L-ornithine pathway; putrescine from L-ornithine: step 1/1.</text>
</comment>
<dbReference type="PANTHER" id="PTHR11482:SF6">
    <property type="entry name" value="ORNITHINE DECARBOXYLASE 1-RELATED"/>
    <property type="match status" value="1"/>
</dbReference>
<name>A0A1J1IUF0_9DIPT</name>
<dbReference type="Pfam" id="PF02784">
    <property type="entry name" value="Orn_Arg_deC_N"/>
    <property type="match status" value="1"/>
</dbReference>
<evidence type="ECO:0000256" key="18">
    <source>
        <dbReference type="ARBA" id="ARBA00046672"/>
    </source>
</evidence>
<keyword evidence="11" id="KW-0324">Glycolysis</keyword>
<dbReference type="InterPro" id="IPR002433">
    <property type="entry name" value="Orn_de-COase"/>
</dbReference>
<proteinExistence type="inferred from homology"/>
<dbReference type="GO" id="GO:0006094">
    <property type="term" value="P:gluconeogenesis"/>
    <property type="evidence" value="ECO:0007669"/>
    <property type="project" value="UniProtKB-KW"/>
</dbReference>
<dbReference type="Gene3D" id="3.20.20.10">
    <property type="entry name" value="Alanine racemase"/>
    <property type="match status" value="1"/>
</dbReference>
<dbReference type="Gene3D" id="6.10.140.2220">
    <property type="match status" value="1"/>
</dbReference>
<dbReference type="FunFam" id="3.20.20.70:FF:000025">
    <property type="entry name" value="Triosephosphate isomerase"/>
    <property type="match status" value="1"/>
</dbReference>
<dbReference type="PRINTS" id="PR01182">
    <property type="entry name" value="ORNDCRBXLASE"/>
</dbReference>
<dbReference type="InterPro" id="IPR022896">
    <property type="entry name" value="TrioseP_Isoase_bac/euk"/>
</dbReference>
<dbReference type="InterPro" id="IPR035990">
    <property type="entry name" value="TIM_sf"/>
</dbReference>
<dbReference type="SUPFAM" id="SSF51419">
    <property type="entry name" value="PLP-binding barrel"/>
    <property type="match status" value="1"/>
</dbReference>
<dbReference type="NCBIfam" id="TIGR00419">
    <property type="entry name" value="tim"/>
    <property type="match status" value="1"/>
</dbReference>
<dbReference type="InterPro" id="IPR002999">
    <property type="entry name" value="Tudor"/>
</dbReference>
<evidence type="ECO:0000256" key="16">
    <source>
        <dbReference type="ARBA" id="ARBA00034138"/>
    </source>
</evidence>
<evidence type="ECO:0000256" key="7">
    <source>
        <dbReference type="ARBA" id="ARBA00022771"/>
    </source>
</evidence>
<dbReference type="EC" id="4.1.1.17" evidence="16"/>
<dbReference type="GO" id="GO:0008270">
    <property type="term" value="F:zinc ion binding"/>
    <property type="evidence" value="ECO:0007669"/>
    <property type="project" value="UniProtKB-KW"/>
</dbReference>
<sequence>MDCRYNFVKEKIKERLSVGCDDAFYVLSIDDVRLKYKKWIEKLPRVTPFYAVKCNDDERVLSELERLGAGFDCASKKEIKQILNLGVDEKRIIYAHTMKQESHLKYAAENHVMKMTFDSSEELKKIKRIHPNAKVVLRIRFDAGTSIICLGEKFGCDPIVEAPQLIRMCKDEGMNLIGICFHVGSGTDDYEIFEKALAAVKQLFDVAGNIGFKLKLVDIGGGFVGTDIKLLDNYANPINNGLEKYFPDNSVSIISEPGRYFVDSAFTLAVQITMKKTAPDGHIHYYTNDGIYMSFLISFIYEEHLKFDVIKIDGSKCETKEKMATVWGTSCNSKDVIIRNKIIPELINQPKTLSKMSRKFCVGGNWKMNGSKESITELAKILSTGPLDPNVEIVLGCPSVYISFARGLLPASINVAGQNAYKVKSGAFTGEVSPAMLKDVGADWVIIGHSERRQIFGESDELIAEKTAFALAEGMKVIACIGETLQEREAGQTEAVVFRQMKAIAAQVKDWTNVVVAYEPVWAIGTGKTATPAQAQEVHAALRKWLVENVSPAVSASLRIQYGGSVTAANARELASQPDIDGFLVGGASLKPEFVQIIDVSKPKMKPPRLCQVCERVSFLKCMECDTIYCSSKCQIEDWEVHQYQHISASKKNLSKSLPLPSSQPKPTQRSSVQSRITSIQKVDLNRLEKSPLGTINKTQPLQLPPKTNYKELQPVTTAKIVDHEINEKKTKINNLINQTIDRMQIERKFAYKFPWNEKFQDANGFFKVFITEIVQKYDKSFIYWVVLDDLMNLYKSARHAFNKTYDSDLSIFIPRDDLEKFKMHLVMVKVEGNWLRCRICNINKDDKCITLEDIDSGKKHITTIRDEKQFKVPMEKEISTSAFASPMLFENVSIANDINVGDIIKIRKTVESTFGEEVAEVEIGVESKPEVDRIFIDNFHSKELQTGDRVKIQYCDCSKLSKGKLHITESQKENWAFYKKLEKEIKEFVENNPPNGNYRPVEREMLLAKYTDGCYYRCFCISLSGDKANILFIDYGSSHVAGFDEILPLPKSLSYPSWSHTVEVKFPTNRPFIDIDVIETYALLESKTEFYVKVEKISKTSSKYAITLDDSLVVYKKT</sequence>
<reference evidence="24 25" key="1">
    <citation type="submission" date="2015-04" db="EMBL/GenBank/DDBJ databases">
        <authorList>
            <person name="Syromyatnikov M.Y."/>
            <person name="Popov V.N."/>
        </authorList>
    </citation>
    <scope>NUCLEOTIDE SEQUENCE [LARGE SCALE GENOMIC DNA]</scope>
</reference>
<feature type="active site" description="Proton donor" evidence="21">
    <location>
        <position position="331"/>
    </location>
</feature>
<dbReference type="SUPFAM" id="SSF51351">
    <property type="entry name" value="Triosephosphate isomerase (TIM)"/>
    <property type="match status" value="1"/>
</dbReference>
<evidence type="ECO:0000256" key="2">
    <source>
        <dbReference type="ARBA" id="ARBA00004921"/>
    </source>
</evidence>
<gene>
    <name evidence="24" type="ORF">CLUMA_CG016476</name>
</gene>
<dbReference type="FunFam" id="3.20.20.10:FF:000005">
    <property type="entry name" value="Ornithine decarboxylase"/>
    <property type="match status" value="1"/>
</dbReference>
<feature type="compositionally biased region" description="Low complexity" evidence="22">
    <location>
        <begin position="655"/>
        <end position="667"/>
    </location>
</feature>
<comment type="function">
    <text evidence="17">Catalyzes the first and rate-limiting step of polyamine biosynthesis that converts ornithine into putrescine, which is the precursor for the polyamines, spermidine and spermine. Polyamines are essential for cell proliferation and are implicated in cellular processes, ranging from DNA replication to apoptosis.</text>
</comment>
<dbReference type="GO" id="GO:0033387">
    <property type="term" value="P:putrescine biosynthetic process from arginine, via ornithine"/>
    <property type="evidence" value="ECO:0007669"/>
    <property type="project" value="TreeGrafter"/>
</dbReference>
<comment type="similarity">
    <text evidence="4">Belongs to the Orn/Lys/Arg decarboxylase class-II family.</text>
</comment>
<dbReference type="SMART" id="SM00333">
    <property type="entry name" value="TUDOR"/>
    <property type="match status" value="1"/>
</dbReference>
<dbReference type="PROSITE" id="PS00171">
    <property type="entry name" value="TIM_1"/>
    <property type="match status" value="1"/>
</dbReference>
<comment type="similarity">
    <text evidence="3">Belongs to the triosephosphate isomerase family.</text>
</comment>
<keyword evidence="25" id="KW-1185">Reference proteome</keyword>
<comment type="cofactor">
    <cofactor evidence="1 21">
        <name>pyridoxal 5'-phosphate</name>
        <dbReference type="ChEBI" id="CHEBI:597326"/>
    </cofactor>
</comment>
<dbReference type="Gene3D" id="2.30.30.140">
    <property type="match status" value="1"/>
</dbReference>
<dbReference type="STRING" id="568069.A0A1J1IUF0"/>
<evidence type="ECO:0000256" key="20">
    <source>
        <dbReference type="ARBA" id="ARBA00066100"/>
    </source>
</evidence>
<keyword evidence="6" id="KW-0479">Metal-binding</keyword>
<dbReference type="InterPro" id="IPR022644">
    <property type="entry name" value="De-COase2_N"/>
</dbReference>
<evidence type="ECO:0000256" key="6">
    <source>
        <dbReference type="ARBA" id="ARBA00022723"/>
    </source>
</evidence>
<keyword evidence="12" id="KW-0413">Isomerase</keyword>
<dbReference type="SUPFAM" id="SSF144232">
    <property type="entry name" value="HIT/MYND zinc finger-like"/>
    <property type="match status" value="1"/>
</dbReference>
<dbReference type="InterPro" id="IPR029066">
    <property type="entry name" value="PLP-binding_barrel"/>
</dbReference>
<keyword evidence="5" id="KW-0312">Gluconeogenesis</keyword>
<dbReference type="InterPro" id="IPR020861">
    <property type="entry name" value="Triosephosphate_isomerase_AS"/>
</dbReference>
<dbReference type="SUPFAM" id="SSF63748">
    <property type="entry name" value="Tudor/PWWP/MBT"/>
    <property type="match status" value="1"/>
</dbReference>
<dbReference type="EMBL" id="CVRI01000059">
    <property type="protein sequence ID" value="CRL03845.1"/>
    <property type="molecule type" value="Genomic_DNA"/>
</dbReference>
<dbReference type="GO" id="GO:0004586">
    <property type="term" value="F:ornithine decarboxylase activity"/>
    <property type="evidence" value="ECO:0007669"/>
    <property type="project" value="UniProtKB-EC"/>
</dbReference>
<dbReference type="InterPro" id="IPR000183">
    <property type="entry name" value="Orn/DAP/Arg_de-COase"/>
</dbReference>
<evidence type="ECO:0000256" key="19">
    <source>
        <dbReference type="ARBA" id="ARBA00049127"/>
    </source>
</evidence>
<feature type="domain" description="Tudor" evidence="23">
    <location>
        <begin position="999"/>
        <end position="1057"/>
    </location>
</feature>
<protein>
    <recommendedName>
        <fullName evidence="16">ornithine decarboxylase</fullName>
        <ecNumber evidence="16">4.1.1.17</ecNumber>
    </recommendedName>
</protein>
<dbReference type="GO" id="GO:0005737">
    <property type="term" value="C:cytoplasm"/>
    <property type="evidence" value="ECO:0007669"/>
    <property type="project" value="TreeGrafter"/>
</dbReference>